<evidence type="ECO:0000313" key="2">
    <source>
        <dbReference type="Proteomes" id="UP000464658"/>
    </source>
</evidence>
<dbReference type="EMBL" id="AP021906">
    <property type="protein sequence ID" value="BBP90876.1"/>
    <property type="molecule type" value="Genomic_DNA"/>
</dbReference>
<dbReference type="Gene3D" id="1.10.3210.10">
    <property type="entry name" value="Hypothetical protein af1432"/>
    <property type="match status" value="1"/>
</dbReference>
<accession>A0A5S9MGX6</accession>
<proteinExistence type="predicted"/>
<name>A0A5S9MGX6_BACIA</name>
<evidence type="ECO:0008006" key="3">
    <source>
        <dbReference type="Google" id="ProtNLM"/>
    </source>
</evidence>
<dbReference type="Proteomes" id="UP000464658">
    <property type="component" value="Chromosome"/>
</dbReference>
<reference evidence="1 2" key="1">
    <citation type="submission" date="2019-12" db="EMBL/GenBank/DDBJ databases">
        <title>Full genome sequence of a Bacillus safensis strain isolated from commercially available natto in Indonesia.</title>
        <authorList>
            <person name="Yoshida M."/>
            <person name="Uomi M."/>
            <person name="Waturangi D."/>
            <person name="Ekaputri J.J."/>
            <person name="Setiamarga D.H.E."/>
        </authorList>
    </citation>
    <scope>NUCLEOTIDE SEQUENCE [LARGE SCALE GENOMIC DNA]</scope>
    <source>
        <strain evidence="1 2">IDN1</strain>
    </source>
</reference>
<gene>
    <name evidence="1" type="ORF">BsIDN1_44940</name>
</gene>
<organism evidence="1 2">
    <name type="scientific">Bacillus safensis</name>
    <dbReference type="NCBI Taxonomy" id="561879"/>
    <lineage>
        <taxon>Bacteria</taxon>
        <taxon>Bacillati</taxon>
        <taxon>Bacillota</taxon>
        <taxon>Bacilli</taxon>
        <taxon>Bacillales</taxon>
        <taxon>Bacillaceae</taxon>
        <taxon>Bacillus</taxon>
    </lineage>
</organism>
<dbReference type="AlphaFoldDB" id="A0A5S9MGX6"/>
<evidence type="ECO:0000313" key="1">
    <source>
        <dbReference type="EMBL" id="BBP90876.1"/>
    </source>
</evidence>
<protein>
    <recommendedName>
        <fullName evidence="3">HD domain-containing protein</fullName>
    </recommendedName>
</protein>
<dbReference type="SUPFAM" id="SSF109604">
    <property type="entry name" value="HD-domain/PDEase-like"/>
    <property type="match status" value="1"/>
</dbReference>
<sequence>MKGIIQKEQMNPLLLEYSPELWHAPVGAYLVKKEAGIDDQDVLTAIEFHTSGRPDMTLLEKSHLCRRLY</sequence>